<accession>A0A1D1VST8</accession>
<sequence length="272" mass="30403">MVLQSQANVQCVGIGVCSLLPTEKDTEGPDYLLGTAIIPRKNTVKYLGVFLDHKLNWKDHIANLTMEAKKRIRYIRFLFSKKCQGARITLFKSLVLPLFDYCSTVYNPRLKGLVNALEDCQRLLLRSIDLGAALEDTWTERYCHRLRQLGLEPLILKRIKASLILAYKMMSNLVPVSTPFLQPHFTATAVPSAAGGTRAATALRAHPFPLQLAGPQDDGWIAGSSDKSFAFLISQIWKNLPLDAADYETLSSFSLAIENVRLSKIKFENFTG</sequence>
<dbReference type="PANTHER" id="PTHR33332">
    <property type="entry name" value="REVERSE TRANSCRIPTASE DOMAIN-CONTAINING PROTEIN"/>
    <property type="match status" value="1"/>
</dbReference>
<protein>
    <submittedName>
        <fullName evidence="1">Uncharacterized protein</fullName>
    </submittedName>
</protein>
<gene>
    <name evidence="1" type="primary">RvY_14878-1</name>
    <name evidence="1" type="synonym">RvY_14878.1</name>
    <name evidence="1" type="ORF">RvY_14878</name>
</gene>
<dbReference type="AlphaFoldDB" id="A0A1D1VST8"/>
<organism evidence="1 2">
    <name type="scientific">Ramazzottius varieornatus</name>
    <name type="common">Water bear</name>
    <name type="synonym">Tardigrade</name>
    <dbReference type="NCBI Taxonomy" id="947166"/>
    <lineage>
        <taxon>Eukaryota</taxon>
        <taxon>Metazoa</taxon>
        <taxon>Ecdysozoa</taxon>
        <taxon>Tardigrada</taxon>
        <taxon>Eutardigrada</taxon>
        <taxon>Parachela</taxon>
        <taxon>Hypsibioidea</taxon>
        <taxon>Ramazzottiidae</taxon>
        <taxon>Ramazzottius</taxon>
    </lineage>
</organism>
<dbReference type="EMBL" id="BDGG01000011">
    <property type="protein sequence ID" value="GAV04617.1"/>
    <property type="molecule type" value="Genomic_DNA"/>
</dbReference>
<dbReference type="Proteomes" id="UP000186922">
    <property type="component" value="Unassembled WGS sequence"/>
</dbReference>
<dbReference type="STRING" id="947166.A0A1D1VST8"/>
<keyword evidence="2" id="KW-1185">Reference proteome</keyword>
<dbReference type="OrthoDB" id="8064698at2759"/>
<comment type="caution">
    <text evidence="1">The sequence shown here is derived from an EMBL/GenBank/DDBJ whole genome shotgun (WGS) entry which is preliminary data.</text>
</comment>
<dbReference type="PRINTS" id="PR01345">
    <property type="entry name" value="CERVTRCPTASE"/>
</dbReference>
<proteinExistence type="predicted"/>
<evidence type="ECO:0000313" key="1">
    <source>
        <dbReference type="EMBL" id="GAV04617.1"/>
    </source>
</evidence>
<name>A0A1D1VST8_RAMVA</name>
<evidence type="ECO:0000313" key="2">
    <source>
        <dbReference type="Proteomes" id="UP000186922"/>
    </source>
</evidence>
<reference evidence="1 2" key="1">
    <citation type="journal article" date="2016" name="Nat. Commun.">
        <title>Extremotolerant tardigrade genome and improved radiotolerance of human cultured cells by tardigrade-unique protein.</title>
        <authorList>
            <person name="Hashimoto T."/>
            <person name="Horikawa D.D."/>
            <person name="Saito Y."/>
            <person name="Kuwahara H."/>
            <person name="Kozuka-Hata H."/>
            <person name="Shin-I T."/>
            <person name="Minakuchi Y."/>
            <person name="Ohishi K."/>
            <person name="Motoyama A."/>
            <person name="Aizu T."/>
            <person name="Enomoto A."/>
            <person name="Kondo K."/>
            <person name="Tanaka S."/>
            <person name="Hara Y."/>
            <person name="Koshikawa S."/>
            <person name="Sagara H."/>
            <person name="Miura T."/>
            <person name="Yokobori S."/>
            <person name="Miyagawa K."/>
            <person name="Suzuki Y."/>
            <person name="Kubo T."/>
            <person name="Oyama M."/>
            <person name="Kohara Y."/>
            <person name="Fujiyama A."/>
            <person name="Arakawa K."/>
            <person name="Katayama T."/>
            <person name="Toyoda A."/>
            <person name="Kunieda T."/>
        </authorList>
    </citation>
    <scope>NUCLEOTIDE SEQUENCE [LARGE SCALE GENOMIC DNA]</scope>
    <source>
        <strain evidence="1 2">YOKOZUNA-1</strain>
    </source>
</reference>